<gene>
    <name evidence="1" type="ORF">JF539_14575</name>
</gene>
<comment type="caution">
    <text evidence="1">The sequence shown here is derived from an EMBL/GenBank/DDBJ whole genome shotgun (WGS) entry which is preliminary data.</text>
</comment>
<reference evidence="1" key="1">
    <citation type="submission" date="2020-12" db="EMBL/GenBank/DDBJ databases">
        <title>Oil enriched cultivation method for isolating marine PHA-producing bacteria.</title>
        <authorList>
            <person name="Zheng W."/>
            <person name="Yu S."/>
            <person name="Huang Y."/>
        </authorList>
    </citation>
    <scope>NUCLEOTIDE SEQUENCE</scope>
    <source>
        <strain evidence="1">SY-2-12</strain>
    </source>
</reference>
<dbReference type="RefSeq" id="WP_207141390.1">
    <property type="nucleotide sequence ID" value="NZ_JAEKJZ010000002.1"/>
</dbReference>
<accession>A0A939EF34</accession>
<evidence type="ECO:0000313" key="1">
    <source>
        <dbReference type="EMBL" id="MBN9671571.1"/>
    </source>
</evidence>
<dbReference type="AlphaFoldDB" id="A0A939EF34"/>
<dbReference type="Proteomes" id="UP000664096">
    <property type="component" value="Unassembled WGS sequence"/>
</dbReference>
<protein>
    <submittedName>
        <fullName evidence="1">Uncharacterized protein</fullName>
    </submittedName>
</protein>
<proteinExistence type="predicted"/>
<sequence length="132" mass="14194">MTDHETPGPDASGEPCGHEPLFPEIRTVLKRPDLSDAVLRDVLAENRLTLCAGLDLNGFLSGAGTADTRARVIRSMVVPPPQHGLKMPAHDLSPPLSVRFGPAVAWCRNVLEALIAPGKRRTAPVAAHIRNR</sequence>
<name>A0A939EF34_9HYPH</name>
<organism evidence="1 2">
    <name type="scientific">Roseibium aggregatum</name>
    <dbReference type="NCBI Taxonomy" id="187304"/>
    <lineage>
        <taxon>Bacteria</taxon>
        <taxon>Pseudomonadati</taxon>
        <taxon>Pseudomonadota</taxon>
        <taxon>Alphaproteobacteria</taxon>
        <taxon>Hyphomicrobiales</taxon>
        <taxon>Stappiaceae</taxon>
        <taxon>Roseibium</taxon>
    </lineage>
</organism>
<dbReference type="EMBL" id="JAEKJZ010000002">
    <property type="protein sequence ID" value="MBN9671571.1"/>
    <property type="molecule type" value="Genomic_DNA"/>
</dbReference>
<evidence type="ECO:0000313" key="2">
    <source>
        <dbReference type="Proteomes" id="UP000664096"/>
    </source>
</evidence>